<evidence type="ECO:0000256" key="7">
    <source>
        <dbReference type="ARBA" id="ARBA00022597"/>
    </source>
</evidence>
<dbReference type="CDD" id="cd00212">
    <property type="entry name" value="PTS_IIB_glc"/>
    <property type="match status" value="1"/>
</dbReference>
<evidence type="ECO:0000256" key="13">
    <source>
        <dbReference type="ARBA" id="ARBA00023136"/>
    </source>
</evidence>
<comment type="caution">
    <text evidence="20">The sequence shown here is derived from an EMBL/GenBank/DDBJ whole genome shotgun (WGS) entry which is preliminary data.</text>
</comment>
<evidence type="ECO:0000256" key="5">
    <source>
        <dbReference type="ARBA" id="ARBA00022475"/>
    </source>
</evidence>
<evidence type="ECO:0000256" key="4">
    <source>
        <dbReference type="ARBA" id="ARBA00022448"/>
    </source>
</evidence>
<protein>
    <recommendedName>
        <fullName evidence="3">PTS system glucose-specific EIICB component</fullName>
        <ecNumber evidence="2">2.7.1.199</ecNumber>
    </recommendedName>
    <alternativeName>
        <fullName evidence="14">EIICB-Glc</fullName>
    </alternativeName>
</protein>
<dbReference type="PROSITE" id="PS01035">
    <property type="entry name" value="PTS_EIIB_TYPE_1_CYS"/>
    <property type="match status" value="1"/>
</dbReference>
<dbReference type="SUPFAM" id="SSF55604">
    <property type="entry name" value="Glucose permease domain IIB"/>
    <property type="match status" value="1"/>
</dbReference>
<feature type="transmembrane region" description="Helical" evidence="17">
    <location>
        <begin position="175"/>
        <end position="197"/>
    </location>
</feature>
<dbReference type="OrthoDB" id="92465at2"/>
<dbReference type="InterPro" id="IPR050558">
    <property type="entry name" value="PTS_Sugar-Specific_Components"/>
</dbReference>
<keyword evidence="10 17" id="KW-0812">Transmembrane</keyword>
<feature type="transmembrane region" description="Helical" evidence="17">
    <location>
        <begin position="209"/>
        <end position="231"/>
    </location>
</feature>
<evidence type="ECO:0000256" key="3">
    <source>
        <dbReference type="ARBA" id="ARBA00021468"/>
    </source>
</evidence>
<comment type="subcellular location">
    <subcellularLocation>
        <location evidence="1">Cell membrane</location>
        <topology evidence="1">Multi-pass membrane protein</topology>
    </subcellularLocation>
</comment>
<keyword evidence="11" id="KW-0418">Kinase</keyword>
<evidence type="ECO:0000256" key="9">
    <source>
        <dbReference type="ARBA" id="ARBA00022683"/>
    </source>
</evidence>
<keyword evidence="5" id="KW-1003">Cell membrane</keyword>
<gene>
    <name evidence="20" type="ORF">B2J69_00740</name>
</gene>
<feature type="domain" description="PTS EIIB type-1" evidence="18">
    <location>
        <begin position="4"/>
        <end position="86"/>
    </location>
</feature>
<organism evidence="20 21">
    <name type="scientific">Pantoea latae</name>
    <dbReference type="NCBI Taxonomy" id="1964541"/>
    <lineage>
        <taxon>Bacteria</taxon>
        <taxon>Pseudomonadati</taxon>
        <taxon>Pseudomonadota</taxon>
        <taxon>Gammaproteobacteria</taxon>
        <taxon>Enterobacterales</taxon>
        <taxon>Erwiniaceae</taxon>
        <taxon>Pantoea</taxon>
    </lineage>
</organism>
<dbReference type="Pfam" id="PF00367">
    <property type="entry name" value="PTS_EIIB"/>
    <property type="match status" value="1"/>
</dbReference>
<dbReference type="GO" id="GO:0015771">
    <property type="term" value="P:trehalose transport"/>
    <property type="evidence" value="ECO:0007669"/>
    <property type="project" value="TreeGrafter"/>
</dbReference>
<evidence type="ECO:0000256" key="6">
    <source>
        <dbReference type="ARBA" id="ARBA00022519"/>
    </source>
</evidence>
<feature type="transmembrane region" description="Helical" evidence="17">
    <location>
        <begin position="288"/>
        <end position="314"/>
    </location>
</feature>
<dbReference type="Pfam" id="PF02378">
    <property type="entry name" value="PTS_EIIC"/>
    <property type="match status" value="1"/>
</dbReference>
<dbReference type="GO" id="GO:0005886">
    <property type="term" value="C:plasma membrane"/>
    <property type="evidence" value="ECO:0007669"/>
    <property type="project" value="UniProtKB-SubCell"/>
</dbReference>
<dbReference type="InterPro" id="IPR018113">
    <property type="entry name" value="PTrfase_EIIB_Cys"/>
</dbReference>
<evidence type="ECO:0000256" key="17">
    <source>
        <dbReference type="SAM" id="Phobius"/>
    </source>
</evidence>
<dbReference type="InterPro" id="IPR036878">
    <property type="entry name" value="Glu_permease_IIB"/>
</dbReference>
<dbReference type="PANTHER" id="PTHR30175">
    <property type="entry name" value="PHOSPHOTRANSFERASE SYSTEM TRANSPORT PROTEIN"/>
    <property type="match status" value="1"/>
</dbReference>
<evidence type="ECO:0000313" key="21">
    <source>
        <dbReference type="Proteomes" id="UP000192769"/>
    </source>
</evidence>
<dbReference type="GO" id="GO:0008982">
    <property type="term" value="F:protein-N(PI)-phosphohistidine-sugar phosphotransferase activity"/>
    <property type="evidence" value="ECO:0007669"/>
    <property type="project" value="InterPro"/>
</dbReference>
<keyword evidence="6" id="KW-0997">Cell inner membrane</keyword>
<dbReference type="FunFam" id="3.30.1360.60:FF:000001">
    <property type="entry name" value="PTS system glucose-specific IIBC component PtsG"/>
    <property type="match status" value="1"/>
</dbReference>
<feature type="active site" description="Phosphocysteine intermediate; for EIIB activity" evidence="16">
    <location>
        <position position="26"/>
    </location>
</feature>
<dbReference type="Proteomes" id="UP000192769">
    <property type="component" value="Unassembled WGS sequence"/>
</dbReference>
<keyword evidence="4" id="KW-0813">Transport</keyword>
<evidence type="ECO:0000256" key="14">
    <source>
        <dbReference type="ARBA" id="ARBA00032303"/>
    </source>
</evidence>
<evidence type="ECO:0000313" key="20">
    <source>
        <dbReference type="EMBL" id="OQP36134.1"/>
    </source>
</evidence>
<evidence type="ECO:0000256" key="16">
    <source>
        <dbReference type="PROSITE-ProRule" id="PRU00421"/>
    </source>
</evidence>
<comment type="catalytic activity">
    <reaction evidence="15">
        <text>N(pros)-phospho-L-histidyl-[protein] + D-glucose(out) = D-glucose 6-phosphate(in) + L-histidyl-[protein]</text>
        <dbReference type="Rhea" id="RHEA:33367"/>
        <dbReference type="Rhea" id="RHEA-COMP:9745"/>
        <dbReference type="Rhea" id="RHEA-COMP:9746"/>
        <dbReference type="ChEBI" id="CHEBI:4167"/>
        <dbReference type="ChEBI" id="CHEBI:29979"/>
        <dbReference type="ChEBI" id="CHEBI:61548"/>
        <dbReference type="ChEBI" id="CHEBI:64837"/>
        <dbReference type="EC" id="2.7.1.199"/>
    </reaction>
</comment>
<feature type="transmembrane region" description="Helical" evidence="17">
    <location>
        <begin position="110"/>
        <end position="131"/>
    </location>
</feature>
<dbReference type="AlphaFoldDB" id="A0A1V9DQT3"/>
<keyword evidence="12 17" id="KW-1133">Transmembrane helix</keyword>
<keyword evidence="9" id="KW-0598">Phosphotransferase system</keyword>
<evidence type="ECO:0000256" key="11">
    <source>
        <dbReference type="ARBA" id="ARBA00022777"/>
    </source>
</evidence>
<dbReference type="InterPro" id="IPR013013">
    <property type="entry name" value="PTS_EIIC_1"/>
</dbReference>
<sequence>MKYQPLSQEILRHIGGKENINALVHCATRLRFKLNDSAQADAEALKAHPDILMVVESGGQFQVVIGSHVAEVYAALCQEAGLHDAQRASPPEGGQTSGLLAAFIDMVSGIFTPFLGVLAACGMLKGFLAFAQVSGWLEESSGTWRILYAASDALFYFLPLLLGYTAGKKFGGNPFVTMVVGGALVHPTMMSAFQAAMSGETATFLGLPIVFINYASSVIPIILSAWFCCWLERQCNKIMPSAVKSFFTPFICLAVTVPLTFLAIGPLATLLGNGLAQGFQLVYHAAPWLAGAILGAVWQVCVIFGLHWGLIPLMMNNLAMLGQDPMMAMLLPAVFGQVGAALGVFLKTRDGRLKALAGSSVVAGIFGITEPAIYGVTLPSRRPFIFGCVGGALGGAVVALSQSQVYSFGLASIFTLAQVIPASGIDNSVWGAVAGTALSLIFACLLTLIAGIPQPQRPAAG</sequence>
<evidence type="ECO:0000256" key="8">
    <source>
        <dbReference type="ARBA" id="ARBA00022679"/>
    </source>
</evidence>
<accession>A0A1V9DQT3</accession>
<evidence type="ECO:0000256" key="1">
    <source>
        <dbReference type="ARBA" id="ARBA00004651"/>
    </source>
</evidence>
<dbReference type="InterPro" id="IPR001996">
    <property type="entry name" value="PTS_IIB_1"/>
</dbReference>
<keyword evidence="7" id="KW-0762">Sugar transport</keyword>
<dbReference type="EC" id="2.7.1.199" evidence="2"/>
<dbReference type="GO" id="GO:0009401">
    <property type="term" value="P:phosphoenolpyruvate-dependent sugar phosphotransferase system"/>
    <property type="evidence" value="ECO:0007669"/>
    <property type="project" value="UniProtKB-KW"/>
</dbReference>
<dbReference type="PROSITE" id="PS51103">
    <property type="entry name" value="PTS_EIIC_TYPE_1"/>
    <property type="match status" value="1"/>
</dbReference>
<dbReference type="GO" id="GO:0016301">
    <property type="term" value="F:kinase activity"/>
    <property type="evidence" value="ECO:0007669"/>
    <property type="project" value="UniProtKB-KW"/>
</dbReference>
<feature type="transmembrane region" description="Helical" evidence="17">
    <location>
        <begin position="243"/>
        <end position="268"/>
    </location>
</feature>
<keyword evidence="8" id="KW-0808">Transferase</keyword>
<evidence type="ECO:0000259" key="19">
    <source>
        <dbReference type="PROSITE" id="PS51103"/>
    </source>
</evidence>
<dbReference type="Gene3D" id="3.30.1360.60">
    <property type="entry name" value="Glucose permease domain IIB"/>
    <property type="match status" value="1"/>
</dbReference>
<dbReference type="EMBL" id="MWUE01000003">
    <property type="protein sequence ID" value="OQP36134.1"/>
    <property type="molecule type" value="Genomic_DNA"/>
</dbReference>
<evidence type="ECO:0000256" key="12">
    <source>
        <dbReference type="ARBA" id="ARBA00022989"/>
    </source>
</evidence>
<feature type="domain" description="PTS EIIC type-1" evidence="19">
    <location>
        <begin position="105"/>
        <end position="461"/>
    </location>
</feature>
<keyword evidence="13 17" id="KW-0472">Membrane</keyword>
<dbReference type="InterPro" id="IPR003352">
    <property type="entry name" value="PTS_EIIC"/>
</dbReference>
<dbReference type="PROSITE" id="PS51098">
    <property type="entry name" value="PTS_EIIB_TYPE_1"/>
    <property type="match status" value="1"/>
</dbReference>
<keyword evidence="21" id="KW-1185">Reference proteome</keyword>
<name>A0A1V9DQT3_9GAMM</name>
<evidence type="ECO:0000259" key="18">
    <source>
        <dbReference type="PROSITE" id="PS51098"/>
    </source>
</evidence>
<dbReference type="GO" id="GO:0090589">
    <property type="term" value="F:protein-phosphocysteine-trehalose phosphotransferase system transporter activity"/>
    <property type="evidence" value="ECO:0007669"/>
    <property type="project" value="TreeGrafter"/>
</dbReference>
<reference evidence="20 21" key="1">
    <citation type="submission" date="2017-02" db="EMBL/GenBank/DDBJ databases">
        <title>Whole genome shotgun sequence of Pantoea agglomerans strain AS1 isolated from a cycad, Zamia floridana in Central Florida, USA.</title>
        <authorList>
            <person name="Lata P."/>
            <person name="Govindarajan S."/>
            <person name="Qi F."/>
            <person name="Li J.-L."/>
            <person name="Maurya S.K."/>
            <person name="Sahoo M.K."/>
        </authorList>
    </citation>
    <scope>NUCLEOTIDE SEQUENCE [LARGE SCALE GENOMIC DNA]</scope>
    <source>
        <strain evidence="20 21">AS1</strain>
    </source>
</reference>
<dbReference type="PANTHER" id="PTHR30175:SF1">
    <property type="entry name" value="PTS SYSTEM ARBUTIN-, CELLOBIOSE-, AND SALICIN-SPECIFIC EIIBC COMPONENT-RELATED"/>
    <property type="match status" value="1"/>
</dbReference>
<feature type="transmembrane region" description="Helical" evidence="17">
    <location>
        <begin position="429"/>
        <end position="452"/>
    </location>
</feature>
<feature type="transmembrane region" description="Helical" evidence="17">
    <location>
        <begin position="143"/>
        <end position="163"/>
    </location>
</feature>
<feature type="transmembrane region" description="Helical" evidence="17">
    <location>
        <begin position="384"/>
        <end position="400"/>
    </location>
</feature>
<proteinExistence type="predicted"/>
<feature type="transmembrane region" description="Helical" evidence="17">
    <location>
        <begin position="326"/>
        <end position="346"/>
    </location>
</feature>
<evidence type="ECO:0000256" key="2">
    <source>
        <dbReference type="ARBA" id="ARBA00011910"/>
    </source>
</evidence>
<evidence type="ECO:0000256" key="10">
    <source>
        <dbReference type="ARBA" id="ARBA00022692"/>
    </source>
</evidence>
<evidence type="ECO:0000256" key="15">
    <source>
        <dbReference type="ARBA" id="ARBA00047336"/>
    </source>
</evidence>